<keyword evidence="3" id="KW-1185">Reference proteome</keyword>
<feature type="region of interest" description="Disordered" evidence="1">
    <location>
        <begin position="1"/>
        <end position="27"/>
    </location>
</feature>
<feature type="compositionally biased region" description="Basic and acidic residues" evidence="1">
    <location>
        <begin position="1"/>
        <end position="17"/>
    </location>
</feature>
<dbReference type="EMBL" id="MNBE01000645">
    <property type="protein sequence ID" value="OKP00607.1"/>
    <property type="molecule type" value="Genomic_DNA"/>
</dbReference>
<feature type="compositionally biased region" description="Basic and acidic residues" evidence="1">
    <location>
        <begin position="44"/>
        <end position="59"/>
    </location>
</feature>
<protein>
    <submittedName>
        <fullName evidence="2">Uncharacterized protein</fullName>
    </submittedName>
</protein>
<dbReference type="AlphaFoldDB" id="A0A1Q5TK55"/>
<reference evidence="2 3" key="1">
    <citation type="submission" date="2016-10" db="EMBL/GenBank/DDBJ databases">
        <title>Genome sequence of the ascomycete fungus Penicillium subrubescens.</title>
        <authorList>
            <person name="De Vries R.P."/>
            <person name="Peng M."/>
            <person name="Dilokpimol A."/>
            <person name="Hilden K."/>
            <person name="Makela M.R."/>
            <person name="Grigoriev I."/>
            <person name="Riley R."/>
            <person name="Granchi Z."/>
        </authorList>
    </citation>
    <scope>NUCLEOTIDE SEQUENCE [LARGE SCALE GENOMIC DNA]</scope>
    <source>
        <strain evidence="2 3">CBS 132785</strain>
    </source>
</reference>
<proteinExistence type="predicted"/>
<comment type="caution">
    <text evidence="2">The sequence shown here is derived from an EMBL/GenBank/DDBJ whole genome shotgun (WGS) entry which is preliminary data.</text>
</comment>
<accession>A0A1Q5TK55</accession>
<dbReference type="Proteomes" id="UP000186955">
    <property type="component" value="Unassembled WGS sequence"/>
</dbReference>
<name>A0A1Q5TK55_9EURO</name>
<evidence type="ECO:0000256" key="1">
    <source>
        <dbReference type="SAM" id="MobiDB-lite"/>
    </source>
</evidence>
<organism evidence="2 3">
    <name type="scientific">Penicillium subrubescens</name>
    <dbReference type="NCBI Taxonomy" id="1316194"/>
    <lineage>
        <taxon>Eukaryota</taxon>
        <taxon>Fungi</taxon>
        <taxon>Dikarya</taxon>
        <taxon>Ascomycota</taxon>
        <taxon>Pezizomycotina</taxon>
        <taxon>Eurotiomycetes</taxon>
        <taxon>Eurotiomycetidae</taxon>
        <taxon>Eurotiales</taxon>
        <taxon>Aspergillaceae</taxon>
        <taxon>Penicillium</taxon>
    </lineage>
</organism>
<evidence type="ECO:0000313" key="2">
    <source>
        <dbReference type="EMBL" id="OKP00607.1"/>
    </source>
</evidence>
<sequence>MTQELMKPDGNRMKRVAEDEDTGESSRAVCLPLRDVTNTLGIEKGTEINKSDEKKRQRTMDVAGSGDDDHGVGKRSKTVVDGTSSVE</sequence>
<feature type="region of interest" description="Disordered" evidence="1">
    <location>
        <begin position="42"/>
        <end position="87"/>
    </location>
</feature>
<evidence type="ECO:0000313" key="3">
    <source>
        <dbReference type="Proteomes" id="UP000186955"/>
    </source>
</evidence>
<gene>
    <name evidence="2" type="ORF">PENSUB_7752</name>
</gene>